<dbReference type="PROSITE" id="PS50853">
    <property type="entry name" value="FN3"/>
    <property type="match status" value="3"/>
</dbReference>
<accession>A0A3B3V379</accession>
<sequence length="723" mass="80586">MCTLDLKANNLAYSNCYVVSCNAGAVMDLAMTSTAKVTSVSHFTISCINGENSPAEVRLNIRRDNSILKLPRPTRKHRNSKHIKRPSRQNTRTNIMKEVKAETTLYSVLFFFFHVFKGNYYYMTHWIEVTNSTATLTVENATLANQGIYSASYFADSPLHGAWMRLIVRDCPSKKWGHNCDKDCPDCLNGGVCHDLDGDCVCPPGFMGTRCETACRAGMFGRNCQESCRTDHSNNCKEIRFCLPDPYGCSCASGWFGRHCEKACVNDTYGPDCRLSCKCQNEGVCNRFSGCQCPTGWRGQNCEKSERAPQILELDCDLECNLNSSPKVKCSATGNPLPSHNSFELRKLDNTVLKASKTIQESNRSTALFEIPPLSAKQGGLWECRVSTNGGRDSRKFNVTIKVPPVPTTAPKLLEKRSKQLLVMPVESHKGDGPIISTKLLYKPVENRDFWSSIIVYSDKEPITLMNLEPSTRYRVRVQLSRPGEGGEGESGPEAVMETDCPEPTVQPEIENRTVDGHNAKVWWRLPTNSDITPGTATGFLVQLFEPPPSNEKLLEKTTLLNVLSTEFHNLKYHHDYSVVVRLINCGSQGPASKPFLFRVNSQGPSPPRSVQAQALSTSAVQVRWQPPENPNGGIIKYVIEYQPVGQGSPHHWLDINDRNKTTKDVTALNSSTLYQFRVRACSKVPGEWSTFVQEKTQGDGKKEIRSLWEPPGLSEEESCVGN</sequence>
<dbReference type="PROSITE" id="PS50026">
    <property type="entry name" value="EGF_3"/>
    <property type="match status" value="1"/>
</dbReference>
<dbReference type="Proteomes" id="UP000261500">
    <property type="component" value="Unplaced"/>
</dbReference>
<name>A0A3B3V379_9TELE</name>
<feature type="domain" description="Fibronectin type-III" evidence="5">
    <location>
        <begin position="504"/>
        <end position="603"/>
    </location>
</feature>
<evidence type="ECO:0000313" key="6">
    <source>
        <dbReference type="Ensembl" id="ENSPLAP00000019372.1"/>
    </source>
</evidence>
<keyword evidence="7" id="KW-1185">Reference proteome</keyword>
<comment type="caution">
    <text evidence="2">Lacks conserved residue(s) required for the propagation of feature annotation.</text>
</comment>
<evidence type="ECO:0000256" key="2">
    <source>
        <dbReference type="PROSITE-ProRule" id="PRU00076"/>
    </source>
</evidence>
<dbReference type="Gene3D" id="2.170.300.10">
    <property type="entry name" value="Tie2 ligand-binding domain superfamily"/>
    <property type="match status" value="1"/>
</dbReference>
<dbReference type="Gene3D" id="2.60.40.10">
    <property type="entry name" value="Immunoglobulins"/>
    <property type="match status" value="5"/>
</dbReference>
<reference evidence="6" key="2">
    <citation type="submission" date="2025-09" db="UniProtKB">
        <authorList>
            <consortium name="Ensembl"/>
        </authorList>
    </citation>
    <scope>IDENTIFICATION</scope>
</reference>
<dbReference type="InterPro" id="IPR036116">
    <property type="entry name" value="FN3_sf"/>
</dbReference>
<dbReference type="PANTHER" id="PTHR26391">
    <property type="entry name" value="INACTIVE TYROSINE-PROTEIN KINASE 7"/>
    <property type="match status" value="1"/>
</dbReference>
<evidence type="ECO:0000256" key="3">
    <source>
        <dbReference type="SAM" id="MobiDB-lite"/>
    </source>
</evidence>
<dbReference type="PANTHER" id="PTHR26391:SF18">
    <property type="entry name" value="PROTEIN KINASE RECEPTOR TIE-1, PUTATIVE-RELATED"/>
    <property type="match status" value="1"/>
</dbReference>
<dbReference type="FunFam" id="2.170.300.10:FF:000003">
    <property type="entry name" value="tyrosine-protein kinase receptor Tie-1 isoform X1"/>
    <property type="match status" value="1"/>
</dbReference>
<evidence type="ECO:0000259" key="4">
    <source>
        <dbReference type="PROSITE" id="PS50026"/>
    </source>
</evidence>
<evidence type="ECO:0000313" key="7">
    <source>
        <dbReference type="Proteomes" id="UP000261500"/>
    </source>
</evidence>
<dbReference type="InterPro" id="IPR013783">
    <property type="entry name" value="Ig-like_fold"/>
</dbReference>
<dbReference type="SUPFAM" id="SSF49265">
    <property type="entry name" value="Fibronectin type III"/>
    <property type="match status" value="2"/>
</dbReference>
<feature type="region of interest" description="Disordered" evidence="3">
    <location>
        <begin position="695"/>
        <end position="723"/>
    </location>
</feature>
<protein>
    <submittedName>
        <fullName evidence="6">Tyrosine kinase with immunoglobulin-like and EGF-like domains 1</fullName>
    </submittedName>
</protein>
<organism evidence="6 7">
    <name type="scientific">Poecilia latipinna</name>
    <name type="common">sailfin molly</name>
    <dbReference type="NCBI Taxonomy" id="48699"/>
    <lineage>
        <taxon>Eukaryota</taxon>
        <taxon>Metazoa</taxon>
        <taxon>Chordata</taxon>
        <taxon>Craniata</taxon>
        <taxon>Vertebrata</taxon>
        <taxon>Euteleostomi</taxon>
        <taxon>Actinopterygii</taxon>
        <taxon>Neopterygii</taxon>
        <taxon>Teleostei</taxon>
        <taxon>Neoteleostei</taxon>
        <taxon>Acanthomorphata</taxon>
        <taxon>Ovalentaria</taxon>
        <taxon>Atherinomorphae</taxon>
        <taxon>Cyprinodontiformes</taxon>
        <taxon>Poeciliidae</taxon>
        <taxon>Poeciliinae</taxon>
        <taxon>Poecilia</taxon>
    </lineage>
</organism>
<dbReference type="SUPFAM" id="SSF48726">
    <property type="entry name" value="Immunoglobulin"/>
    <property type="match status" value="1"/>
</dbReference>
<dbReference type="GeneTree" id="ENSGT00940000157693"/>
<dbReference type="CDD" id="cd00054">
    <property type="entry name" value="EGF_CA"/>
    <property type="match status" value="1"/>
</dbReference>
<dbReference type="PROSITE" id="PS01186">
    <property type="entry name" value="EGF_2"/>
    <property type="match status" value="1"/>
</dbReference>
<dbReference type="InterPro" id="IPR003961">
    <property type="entry name" value="FN3_dom"/>
</dbReference>
<feature type="domain" description="Fibronectin type-III" evidence="5">
    <location>
        <begin position="404"/>
        <end position="502"/>
    </location>
</feature>
<evidence type="ECO:0000259" key="5">
    <source>
        <dbReference type="PROSITE" id="PS50853"/>
    </source>
</evidence>
<feature type="disulfide bond" evidence="2">
    <location>
        <begin position="202"/>
        <end position="211"/>
    </location>
</feature>
<keyword evidence="2" id="KW-0245">EGF-like domain</keyword>
<reference evidence="6" key="1">
    <citation type="submission" date="2025-08" db="UniProtKB">
        <authorList>
            <consortium name="Ensembl"/>
        </authorList>
    </citation>
    <scope>IDENTIFICATION</scope>
</reference>
<dbReference type="FunFam" id="2.60.40.10:FF:000583">
    <property type="entry name" value="tyrosine-protein kinase receptor Tie-1 isoform X2"/>
    <property type="match status" value="1"/>
</dbReference>
<dbReference type="InterPro" id="IPR000742">
    <property type="entry name" value="EGF"/>
</dbReference>
<feature type="domain" description="EGF-like" evidence="4">
    <location>
        <begin position="181"/>
        <end position="212"/>
    </location>
</feature>
<dbReference type="Pfam" id="PF00041">
    <property type="entry name" value="fn3"/>
    <property type="match status" value="1"/>
</dbReference>
<keyword evidence="1" id="KW-0393">Immunoglobulin domain</keyword>
<dbReference type="SMART" id="SM00181">
    <property type="entry name" value="EGF"/>
    <property type="match status" value="3"/>
</dbReference>
<dbReference type="InterPro" id="IPR036179">
    <property type="entry name" value="Ig-like_dom_sf"/>
</dbReference>
<dbReference type="PROSITE" id="PS00022">
    <property type="entry name" value="EGF_1"/>
    <property type="match status" value="3"/>
</dbReference>
<dbReference type="SMART" id="SM00060">
    <property type="entry name" value="FN3"/>
    <property type="match status" value="3"/>
</dbReference>
<keyword evidence="2" id="KW-1015">Disulfide bond</keyword>
<dbReference type="CDD" id="cd00063">
    <property type="entry name" value="FN3"/>
    <property type="match status" value="2"/>
</dbReference>
<feature type="compositionally biased region" description="Basic and acidic residues" evidence="3">
    <location>
        <begin position="697"/>
        <end position="707"/>
    </location>
</feature>
<evidence type="ECO:0000256" key="1">
    <source>
        <dbReference type="ARBA" id="ARBA00023319"/>
    </source>
</evidence>
<dbReference type="AlphaFoldDB" id="A0A3B3V379"/>
<proteinExistence type="predicted"/>
<feature type="region of interest" description="Disordered" evidence="3">
    <location>
        <begin position="482"/>
        <end position="505"/>
    </location>
</feature>
<feature type="domain" description="Fibronectin type-III" evidence="5">
    <location>
        <begin position="607"/>
        <end position="700"/>
    </location>
</feature>
<dbReference type="Ensembl" id="ENSPLAT00000016191.1">
    <property type="protein sequence ID" value="ENSPLAP00000019372.1"/>
    <property type="gene ID" value="ENSPLAG00000001430.1"/>
</dbReference>